<dbReference type="AlphaFoldDB" id="A0A0G4FZU6"/>
<name>A0A0G4FZU6_9ALVE</name>
<organism evidence="1">
    <name type="scientific">Chromera velia CCMP2878</name>
    <dbReference type="NCBI Taxonomy" id="1169474"/>
    <lineage>
        <taxon>Eukaryota</taxon>
        <taxon>Sar</taxon>
        <taxon>Alveolata</taxon>
        <taxon>Colpodellida</taxon>
        <taxon>Chromeraceae</taxon>
        <taxon>Chromera</taxon>
    </lineage>
</organism>
<sequence>MISSGNWQPEDFRGTQQTAHPEGCRLSFFFSLGVGRREAALRGDCLAELFPCFCVWEWCRTCECGSDHAIGDF</sequence>
<dbReference type="EMBL" id="CDMZ01000743">
    <property type="protein sequence ID" value="CEM20607.1"/>
    <property type="molecule type" value="Genomic_DNA"/>
</dbReference>
<protein>
    <submittedName>
        <fullName evidence="1">Uncharacterized protein</fullName>
    </submittedName>
</protein>
<gene>
    <name evidence="1" type="ORF">Cvel_19427</name>
</gene>
<reference evidence="1" key="1">
    <citation type="submission" date="2014-11" db="EMBL/GenBank/DDBJ databases">
        <authorList>
            <person name="Otto D Thomas"/>
            <person name="Naeem Raeece"/>
        </authorList>
    </citation>
    <scope>NUCLEOTIDE SEQUENCE</scope>
</reference>
<evidence type="ECO:0000313" key="1">
    <source>
        <dbReference type="EMBL" id="CEM20607.1"/>
    </source>
</evidence>
<proteinExistence type="predicted"/>
<accession>A0A0G4FZU6</accession>
<dbReference type="VEuPathDB" id="CryptoDB:Cvel_19427"/>